<reference evidence="6 7" key="1">
    <citation type="submission" date="2012-01" db="EMBL/GenBank/DDBJ databases">
        <title>Complete sequence of Desulfotomaculum gibsoniae DSM 7213.</title>
        <authorList>
            <consortium name="US DOE Joint Genome Institute"/>
            <person name="Lucas S."/>
            <person name="Han J."/>
            <person name="Lapidus A."/>
            <person name="Cheng J.-F."/>
            <person name="Goodwin L."/>
            <person name="Pitluck S."/>
            <person name="Peters L."/>
            <person name="Ovchinnikova G."/>
            <person name="Teshima H."/>
            <person name="Detter J.C."/>
            <person name="Han C."/>
            <person name="Tapia R."/>
            <person name="Land M."/>
            <person name="Hauser L."/>
            <person name="Kyrpides N."/>
            <person name="Ivanova N."/>
            <person name="Pagani I."/>
            <person name="Parshina S."/>
            <person name="Plugge C."/>
            <person name="Muyzer G."/>
            <person name="Kuever J."/>
            <person name="Ivanova A."/>
            <person name="Nazina T."/>
            <person name="Klenk H.-P."/>
            <person name="Brambilla E."/>
            <person name="Spring S."/>
            <person name="Stams A.F."/>
            <person name="Woyke T."/>
        </authorList>
    </citation>
    <scope>NUCLEOTIDE SEQUENCE [LARGE SCALE GENOMIC DNA]</scope>
    <source>
        <strain evidence="6 7">DSM 7213</strain>
    </source>
</reference>
<dbReference type="InterPro" id="IPR046947">
    <property type="entry name" value="LytR-like"/>
</dbReference>
<dbReference type="PROSITE" id="PS50930">
    <property type="entry name" value="HTH_LYTTR"/>
    <property type="match status" value="1"/>
</dbReference>
<evidence type="ECO:0000313" key="7">
    <source>
        <dbReference type="Proteomes" id="UP000013520"/>
    </source>
</evidence>
<evidence type="ECO:0000313" key="6">
    <source>
        <dbReference type="EMBL" id="AGL01890.1"/>
    </source>
</evidence>
<comment type="function">
    <text evidence="2">May play the central regulatory role in sporulation. It may be an element of the effector pathway responsible for the activation of sporulation genes in response to nutritional stress. Spo0A may act in concert with spo0H (a sigma factor) to control the expression of some genes that are critical to the sporulation process.</text>
</comment>
<evidence type="ECO:0000256" key="3">
    <source>
        <dbReference type="PROSITE-ProRule" id="PRU00169"/>
    </source>
</evidence>
<dbReference type="HOGENOM" id="CLU_000445_14_1_9"/>
<accession>R4KMV5</accession>
<dbReference type="SMART" id="SM00850">
    <property type="entry name" value="LytTR"/>
    <property type="match status" value="1"/>
</dbReference>
<dbReference type="GO" id="GO:0000156">
    <property type="term" value="F:phosphorelay response regulator activity"/>
    <property type="evidence" value="ECO:0007669"/>
    <property type="project" value="InterPro"/>
</dbReference>
<feature type="modified residue" description="4-aspartylphosphate" evidence="3">
    <location>
        <position position="53"/>
    </location>
</feature>
<dbReference type="InterPro" id="IPR007492">
    <property type="entry name" value="LytTR_DNA-bd_dom"/>
</dbReference>
<dbReference type="InterPro" id="IPR001789">
    <property type="entry name" value="Sig_transdc_resp-reg_receiver"/>
</dbReference>
<evidence type="ECO:0000259" key="4">
    <source>
        <dbReference type="PROSITE" id="PS50110"/>
    </source>
</evidence>
<keyword evidence="7" id="KW-1185">Reference proteome</keyword>
<feature type="domain" description="Response regulatory" evidence="4">
    <location>
        <begin position="2"/>
        <end position="113"/>
    </location>
</feature>
<dbReference type="Gene3D" id="3.40.50.2300">
    <property type="match status" value="1"/>
</dbReference>
<dbReference type="SUPFAM" id="SSF52172">
    <property type="entry name" value="CheY-like"/>
    <property type="match status" value="1"/>
</dbReference>
<dbReference type="KEGG" id="dgi:Desgi_2482"/>
<proteinExistence type="predicted"/>
<dbReference type="PANTHER" id="PTHR37299">
    <property type="entry name" value="TRANSCRIPTIONAL REGULATOR-RELATED"/>
    <property type="match status" value="1"/>
</dbReference>
<dbReference type="Gene3D" id="2.40.50.1020">
    <property type="entry name" value="LytTr DNA-binding domain"/>
    <property type="match status" value="1"/>
</dbReference>
<keyword evidence="3" id="KW-0597">Phosphoprotein</keyword>
<dbReference type="STRING" id="767817.Desgi_2482"/>
<dbReference type="OrthoDB" id="9802383at2"/>
<dbReference type="SMART" id="SM00448">
    <property type="entry name" value="REC"/>
    <property type="match status" value="1"/>
</dbReference>
<sequence length="232" mass="26460">MRVLIAEDNPIELSYLKKLLSYETGFTVIGEAYDGDTAIKQINILKPDVVFLDIQMPSVSGVEVSKAIDQNIKIVFITAHHDHAVEAFEIGSVDYVLKPIDEERFQLTLKRLRQLCMPKKKDMLPIKVGSEIIFLDTDEILLIEKQKGLKKVTIYTNNNIYNSNISLNSLEFKLGKSGFVRIHKSFLVNINKIKKILPWGNKTYLVKLEGTSKEVFISRKYAPMVKLAINME</sequence>
<dbReference type="InterPro" id="IPR011006">
    <property type="entry name" value="CheY-like_superfamily"/>
</dbReference>
<dbReference type="GO" id="GO:0003677">
    <property type="term" value="F:DNA binding"/>
    <property type="evidence" value="ECO:0007669"/>
    <property type="project" value="InterPro"/>
</dbReference>
<organism evidence="6 7">
    <name type="scientific">Desulfoscipio gibsoniae DSM 7213</name>
    <dbReference type="NCBI Taxonomy" id="767817"/>
    <lineage>
        <taxon>Bacteria</taxon>
        <taxon>Bacillati</taxon>
        <taxon>Bacillota</taxon>
        <taxon>Clostridia</taxon>
        <taxon>Eubacteriales</taxon>
        <taxon>Desulfallaceae</taxon>
        <taxon>Desulfoscipio</taxon>
    </lineage>
</organism>
<dbReference type="Pfam" id="PF04397">
    <property type="entry name" value="LytTR"/>
    <property type="match status" value="1"/>
</dbReference>
<dbReference type="RefSeq" id="WP_006524752.1">
    <property type="nucleotide sequence ID" value="NC_021184.1"/>
</dbReference>
<evidence type="ECO:0000259" key="5">
    <source>
        <dbReference type="PROSITE" id="PS50930"/>
    </source>
</evidence>
<evidence type="ECO:0000256" key="1">
    <source>
        <dbReference type="ARBA" id="ARBA00018672"/>
    </source>
</evidence>
<name>R4KMV5_9FIRM</name>
<feature type="domain" description="HTH LytTR-type" evidence="5">
    <location>
        <begin position="124"/>
        <end position="231"/>
    </location>
</feature>
<gene>
    <name evidence="6" type="ORF">Desgi_2482</name>
</gene>
<evidence type="ECO:0000256" key="2">
    <source>
        <dbReference type="ARBA" id="ARBA00024867"/>
    </source>
</evidence>
<dbReference type="eggNOG" id="COG3279">
    <property type="taxonomic scope" value="Bacteria"/>
</dbReference>
<dbReference type="Pfam" id="PF00072">
    <property type="entry name" value="Response_reg"/>
    <property type="match status" value="1"/>
</dbReference>
<dbReference type="EMBL" id="CP003273">
    <property type="protein sequence ID" value="AGL01890.1"/>
    <property type="molecule type" value="Genomic_DNA"/>
</dbReference>
<dbReference type="PROSITE" id="PS50110">
    <property type="entry name" value="RESPONSE_REGULATORY"/>
    <property type="match status" value="1"/>
</dbReference>
<dbReference type="PANTHER" id="PTHR37299:SF1">
    <property type="entry name" value="STAGE 0 SPORULATION PROTEIN A HOMOLOG"/>
    <property type="match status" value="1"/>
</dbReference>
<dbReference type="AlphaFoldDB" id="R4KMV5"/>
<dbReference type="Proteomes" id="UP000013520">
    <property type="component" value="Chromosome"/>
</dbReference>
<protein>
    <recommendedName>
        <fullName evidence="1">Stage 0 sporulation protein A homolog</fullName>
    </recommendedName>
</protein>